<dbReference type="Proteomes" id="UP001461341">
    <property type="component" value="Chromosome"/>
</dbReference>
<sequence length="300" mass="33802">MKHGKKPFLTDRRFGYLLLLPALLLFGLVIIYPVARNVYLSFHEKSIATGMVESFAGFKHYLKIFTRDLRFRQALGNTLYFTVVSVGIEFLLGLSFALLLNLNFRFRNFARASVILPWALPTAVMAMAWRWIYHDIYGVANDILLRLGIIREAVAWLGKSPLAMHAAIFSDAWKTTSFMALMLLAGLQSIPQELYAAASIDGAGGWARFRYVTLPLLRPVIILALLFRSLQAFAVFDLIWVLTQGGPGGTTETLSVYLYSYTFRYLNLGYGSALSVAIFALSLIIIFVILFFQREEVELG</sequence>
<feature type="transmembrane region" description="Helical" evidence="7">
    <location>
        <begin position="268"/>
        <end position="292"/>
    </location>
</feature>
<feature type="transmembrane region" description="Helical" evidence="7">
    <location>
        <begin position="220"/>
        <end position="242"/>
    </location>
</feature>
<protein>
    <submittedName>
        <fullName evidence="9">Sugar ABC transporter permease</fullName>
    </submittedName>
</protein>
<feature type="transmembrane region" description="Helical" evidence="7">
    <location>
        <begin position="153"/>
        <end position="173"/>
    </location>
</feature>
<gene>
    <name evidence="9" type="ORF">QBE54_01275</name>
</gene>
<evidence type="ECO:0000256" key="4">
    <source>
        <dbReference type="ARBA" id="ARBA00022692"/>
    </source>
</evidence>
<dbReference type="PROSITE" id="PS50928">
    <property type="entry name" value="ABC_TM1"/>
    <property type="match status" value="1"/>
</dbReference>
<evidence type="ECO:0000256" key="3">
    <source>
        <dbReference type="ARBA" id="ARBA00022475"/>
    </source>
</evidence>
<keyword evidence="3" id="KW-1003">Cell membrane</keyword>
<comment type="subcellular location">
    <subcellularLocation>
        <location evidence="1 7">Cell membrane</location>
        <topology evidence="1 7">Multi-pass membrane protein</topology>
    </subcellularLocation>
</comment>
<dbReference type="InterPro" id="IPR000515">
    <property type="entry name" value="MetI-like"/>
</dbReference>
<proteinExistence type="inferred from homology"/>
<evidence type="ECO:0000313" key="10">
    <source>
        <dbReference type="Proteomes" id="UP001461341"/>
    </source>
</evidence>
<keyword evidence="6 7" id="KW-0472">Membrane</keyword>
<evidence type="ECO:0000313" key="9">
    <source>
        <dbReference type="EMBL" id="WZL76393.1"/>
    </source>
</evidence>
<evidence type="ECO:0000259" key="8">
    <source>
        <dbReference type="PROSITE" id="PS50928"/>
    </source>
</evidence>
<evidence type="ECO:0000256" key="6">
    <source>
        <dbReference type="ARBA" id="ARBA00023136"/>
    </source>
</evidence>
<feature type="transmembrane region" description="Helical" evidence="7">
    <location>
        <begin position="79"/>
        <end position="102"/>
    </location>
</feature>
<dbReference type="CDD" id="cd06261">
    <property type="entry name" value="TM_PBP2"/>
    <property type="match status" value="1"/>
</dbReference>
<dbReference type="RefSeq" id="WP_369018555.1">
    <property type="nucleotide sequence ID" value="NZ_CP121689.1"/>
</dbReference>
<reference evidence="9 10" key="1">
    <citation type="submission" date="2023-03" db="EMBL/GenBank/DDBJ databases">
        <title>Novel Species.</title>
        <authorList>
            <person name="Ma S."/>
        </authorList>
    </citation>
    <scope>NUCLEOTIDE SEQUENCE [LARGE SCALE GENOMIC DNA]</scope>
    <source>
        <strain evidence="9 10">B11</strain>
    </source>
</reference>
<dbReference type="SUPFAM" id="SSF161098">
    <property type="entry name" value="MetI-like"/>
    <property type="match status" value="1"/>
</dbReference>
<name>A0ABZ2YDJ2_9BACT</name>
<organism evidence="9 10">
    <name type="scientific">Thermatribacter velox</name>
    <dbReference type="NCBI Taxonomy" id="3039681"/>
    <lineage>
        <taxon>Bacteria</taxon>
        <taxon>Pseudomonadati</taxon>
        <taxon>Atribacterota</taxon>
        <taxon>Atribacteria</taxon>
        <taxon>Atribacterales</taxon>
        <taxon>Thermatribacteraceae</taxon>
        <taxon>Thermatribacter</taxon>
    </lineage>
</organism>
<dbReference type="Gene3D" id="1.10.3720.10">
    <property type="entry name" value="MetI-like"/>
    <property type="match status" value="1"/>
</dbReference>
<keyword evidence="2 7" id="KW-0813">Transport</keyword>
<feature type="transmembrane region" description="Helical" evidence="7">
    <location>
        <begin position="14"/>
        <end position="35"/>
    </location>
</feature>
<dbReference type="EMBL" id="CP121689">
    <property type="protein sequence ID" value="WZL76393.1"/>
    <property type="molecule type" value="Genomic_DNA"/>
</dbReference>
<keyword evidence="10" id="KW-1185">Reference proteome</keyword>
<dbReference type="Pfam" id="PF00528">
    <property type="entry name" value="BPD_transp_1"/>
    <property type="match status" value="1"/>
</dbReference>
<evidence type="ECO:0000256" key="2">
    <source>
        <dbReference type="ARBA" id="ARBA00022448"/>
    </source>
</evidence>
<evidence type="ECO:0000256" key="7">
    <source>
        <dbReference type="RuleBase" id="RU363032"/>
    </source>
</evidence>
<feature type="transmembrane region" description="Helical" evidence="7">
    <location>
        <begin position="114"/>
        <end position="133"/>
    </location>
</feature>
<feature type="domain" description="ABC transmembrane type-1" evidence="8">
    <location>
        <begin position="75"/>
        <end position="291"/>
    </location>
</feature>
<keyword evidence="4 7" id="KW-0812">Transmembrane</keyword>
<dbReference type="PANTHER" id="PTHR43005:SF2">
    <property type="entry name" value="INTEGRAL MEMBRANE SUGAR TRANSPORT PROTEIN"/>
    <property type="match status" value="1"/>
</dbReference>
<accession>A0ABZ2YDJ2</accession>
<comment type="similarity">
    <text evidence="7">Belongs to the binding-protein-dependent transport system permease family.</text>
</comment>
<evidence type="ECO:0000256" key="5">
    <source>
        <dbReference type="ARBA" id="ARBA00022989"/>
    </source>
</evidence>
<keyword evidence="5 7" id="KW-1133">Transmembrane helix</keyword>
<evidence type="ECO:0000256" key="1">
    <source>
        <dbReference type="ARBA" id="ARBA00004651"/>
    </source>
</evidence>
<dbReference type="InterPro" id="IPR035906">
    <property type="entry name" value="MetI-like_sf"/>
</dbReference>
<dbReference type="PANTHER" id="PTHR43005">
    <property type="entry name" value="BLR7065 PROTEIN"/>
    <property type="match status" value="1"/>
</dbReference>